<dbReference type="RefSeq" id="XP_014675547.1">
    <property type="nucleotide sequence ID" value="XM_014820061.1"/>
</dbReference>
<evidence type="ECO:0000256" key="2">
    <source>
        <dbReference type="SAM" id="Phobius"/>
    </source>
</evidence>
<organism evidence="4 5">
    <name type="scientific">Priapulus caudatus</name>
    <name type="common">Priapulid worm</name>
    <dbReference type="NCBI Taxonomy" id="37621"/>
    <lineage>
        <taxon>Eukaryota</taxon>
        <taxon>Metazoa</taxon>
        <taxon>Ecdysozoa</taxon>
        <taxon>Scalidophora</taxon>
        <taxon>Priapulida</taxon>
        <taxon>Priapulimorpha</taxon>
        <taxon>Priapulimorphida</taxon>
        <taxon>Priapulidae</taxon>
        <taxon>Priapulus</taxon>
    </lineage>
</organism>
<feature type="transmembrane region" description="Helical" evidence="2">
    <location>
        <begin position="352"/>
        <end position="376"/>
    </location>
</feature>
<dbReference type="GeneID" id="106815583"/>
<dbReference type="Pfam" id="PF00240">
    <property type="entry name" value="ubiquitin"/>
    <property type="match status" value="1"/>
</dbReference>
<feature type="compositionally biased region" description="Polar residues" evidence="1">
    <location>
        <begin position="172"/>
        <end position="190"/>
    </location>
</feature>
<proteinExistence type="predicted"/>
<feature type="transmembrane region" description="Helical" evidence="2">
    <location>
        <begin position="327"/>
        <end position="346"/>
    </location>
</feature>
<dbReference type="SMART" id="SM00213">
    <property type="entry name" value="UBQ"/>
    <property type="match status" value="1"/>
</dbReference>
<feature type="region of interest" description="Disordered" evidence="1">
    <location>
        <begin position="149"/>
        <end position="233"/>
    </location>
</feature>
<feature type="domain" description="Ubiquitin-like" evidence="3">
    <location>
        <begin position="236"/>
        <end position="312"/>
    </location>
</feature>
<evidence type="ECO:0000313" key="6">
    <source>
        <dbReference type="RefSeq" id="XP_014675547.1"/>
    </source>
</evidence>
<feature type="transmembrane region" description="Helical" evidence="2">
    <location>
        <begin position="12"/>
        <end position="30"/>
    </location>
</feature>
<dbReference type="Gene3D" id="3.10.20.90">
    <property type="entry name" value="Phosphatidylinositol 3-kinase Catalytic Subunit, Chain A, domain 1"/>
    <property type="match status" value="1"/>
</dbReference>
<dbReference type="RefSeq" id="XP_014675545.1">
    <property type="nucleotide sequence ID" value="XM_014820059.1"/>
</dbReference>
<name>A0ABM1ETM4_PRICU</name>
<evidence type="ECO:0000313" key="4">
    <source>
        <dbReference type="Proteomes" id="UP000695022"/>
    </source>
</evidence>
<reference evidence="5 6" key="1">
    <citation type="submission" date="2025-05" db="UniProtKB">
        <authorList>
            <consortium name="RefSeq"/>
        </authorList>
    </citation>
    <scope>IDENTIFICATION</scope>
</reference>
<dbReference type="SUPFAM" id="SSF54236">
    <property type="entry name" value="Ubiquitin-like"/>
    <property type="match status" value="1"/>
</dbReference>
<keyword evidence="2" id="KW-0472">Membrane</keyword>
<feature type="compositionally biased region" description="Low complexity" evidence="1">
    <location>
        <begin position="75"/>
        <end position="87"/>
    </location>
</feature>
<feature type="compositionally biased region" description="Polar residues" evidence="1">
    <location>
        <begin position="224"/>
        <end position="233"/>
    </location>
</feature>
<accession>A0ABM1ETM4</accession>
<keyword evidence="2" id="KW-0812">Transmembrane</keyword>
<dbReference type="PROSITE" id="PS50053">
    <property type="entry name" value="UBIQUITIN_2"/>
    <property type="match status" value="1"/>
</dbReference>
<dbReference type="CDD" id="cd17057">
    <property type="entry name" value="Ubl_TMUB1_like"/>
    <property type="match status" value="1"/>
</dbReference>
<feature type="compositionally biased region" description="Basic and acidic residues" evidence="1">
    <location>
        <begin position="100"/>
        <end position="120"/>
    </location>
</feature>
<evidence type="ECO:0000259" key="3">
    <source>
        <dbReference type="PROSITE" id="PS50053"/>
    </source>
</evidence>
<dbReference type="InterPro" id="IPR029071">
    <property type="entry name" value="Ubiquitin-like_domsf"/>
</dbReference>
<dbReference type="PANTHER" id="PTHR14557:SF5">
    <property type="entry name" value="UBIQUITIN-LIKE DOMAIN-CONTAINING PROTEIN"/>
    <property type="match status" value="1"/>
</dbReference>
<feature type="region of interest" description="Disordered" evidence="1">
    <location>
        <begin position="69"/>
        <end position="137"/>
    </location>
</feature>
<dbReference type="InterPro" id="IPR040352">
    <property type="entry name" value="TMUB1/2"/>
</dbReference>
<keyword evidence="2" id="KW-1133">Transmembrane helix</keyword>
<gene>
    <name evidence="5 6" type="primary">LOC106815583</name>
</gene>
<evidence type="ECO:0000256" key="1">
    <source>
        <dbReference type="SAM" id="MobiDB-lite"/>
    </source>
</evidence>
<protein>
    <submittedName>
        <fullName evidence="5 6">Transmembrane and ubiquitin-like domain-containing protein 1</fullName>
    </submittedName>
</protein>
<evidence type="ECO:0000313" key="5">
    <source>
        <dbReference type="RefSeq" id="XP_014675545.1"/>
    </source>
</evidence>
<sequence>MPLVEGFGDEVVIVLSAVLGIAVLVVAWFSTSVRDYPWRSIIIVQYRRQSQQAERVVAAEISTSSLADLTQVPPASSQSADAATSASETRRNTVEGQQADCKEREESRQDGTDAAPRDATETVAPVTDGGGQARTRCHDDDYVIGDEAEGAGQSQTGCHGDDAELDTEAAGTDSSSTARKVSTSTSTQDVHMSDARDGNQADDIDELSNPSPRNPSECNEIKEASSSQQQVTRSEIRVRLKYLNESERIVQAQGTDTIEEFRSTHFEEELSAGHRVRFISNGQMLENGARSLRAYGIGDNGVLHVLLTQPARDERPLRDDAEAELDVGHLMFPLFGVVLAVVWYLRLKHKQYFNMTSTLTLVGITALFGLSLFALWRSRREEDVAQQQQQQQQSVR</sequence>
<dbReference type="PANTHER" id="PTHR14557">
    <property type="entry name" value="PROTEIN C7ORF21"/>
    <property type="match status" value="1"/>
</dbReference>
<feature type="compositionally biased region" description="Polar residues" evidence="1">
    <location>
        <begin position="208"/>
        <end position="217"/>
    </location>
</feature>
<dbReference type="Proteomes" id="UP000695022">
    <property type="component" value="Unplaced"/>
</dbReference>
<dbReference type="InterPro" id="IPR000626">
    <property type="entry name" value="Ubiquitin-like_dom"/>
</dbReference>
<keyword evidence="4" id="KW-1185">Reference proteome</keyword>